<proteinExistence type="predicted"/>
<dbReference type="InterPro" id="IPR041164">
    <property type="entry name" value="LDcluster4"/>
</dbReference>
<name>A0A918TTC0_9BACT</name>
<dbReference type="Pfam" id="PF18306">
    <property type="entry name" value="LDcluster4"/>
    <property type="match status" value="1"/>
</dbReference>
<dbReference type="EMBL" id="BMXI01000015">
    <property type="protein sequence ID" value="GHC62473.1"/>
    <property type="molecule type" value="Genomic_DNA"/>
</dbReference>
<comment type="caution">
    <text evidence="1">The sequence shown here is derived from an EMBL/GenBank/DDBJ whole genome shotgun (WGS) entry which is preliminary data.</text>
</comment>
<evidence type="ECO:0008006" key="3">
    <source>
        <dbReference type="Google" id="ProtNLM"/>
    </source>
</evidence>
<accession>A0A918TTC0</accession>
<dbReference type="PANTHER" id="PTHR43393:SF3">
    <property type="entry name" value="LYSINE DECARBOXYLASE-LIKE PROTEIN"/>
    <property type="match status" value="1"/>
</dbReference>
<dbReference type="Proteomes" id="UP000644507">
    <property type="component" value="Unassembled WGS sequence"/>
</dbReference>
<dbReference type="PANTHER" id="PTHR43393">
    <property type="entry name" value="CYTOKININ RIBOSIDE 5'-MONOPHOSPHATE PHOSPHORIBOHYDROLASE"/>
    <property type="match status" value="1"/>
</dbReference>
<dbReference type="SUPFAM" id="SSF102405">
    <property type="entry name" value="MCP/YpsA-like"/>
    <property type="match status" value="1"/>
</dbReference>
<keyword evidence="2" id="KW-1185">Reference proteome</keyword>
<dbReference type="Gene3D" id="3.40.50.450">
    <property type="match status" value="1"/>
</dbReference>
<reference evidence="1" key="2">
    <citation type="submission" date="2020-09" db="EMBL/GenBank/DDBJ databases">
        <authorList>
            <person name="Sun Q."/>
            <person name="Kim S."/>
        </authorList>
    </citation>
    <scope>NUCLEOTIDE SEQUENCE</scope>
    <source>
        <strain evidence="1">KCTC 12988</strain>
    </source>
</reference>
<evidence type="ECO:0000313" key="1">
    <source>
        <dbReference type="EMBL" id="GHC62473.1"/>
    </source>
</evidence>
<dbReference type="AlphaFoldDB" id="A0A918TTC0"/>
<dbReference type="GO" id="GO:0005829">
    <property type="term" value="C:cytosol"/>
    <property type="evidence" value="ECO:0007669"/>
    <property type="project" value="TreeGrafter"/>
</dbReference>
<gene>
    <name evidence="1" type="ORF">GCM10007100_32370</name>
</gene>
<reference evidence="1" key="1">
    <citation type="journal article" date="2014" name="Int. J. Syst. Evol. Microbiol.">
        <title>Complete genome sequence of Corynebacterium casei LMG S-19264T (=DSM 44701T), isolated from a smear-ripened cheese.</title>
        <authorList>
            <consortium name="US DOE Joint Genome Institute (JGI-PGF)"/>
            <person name="Walter F."/>
            <person name="Albersmeier A."/>
            <person name="Kalinowski J."/>
            <person name="Ruckert C."/>
        </authorList>
    </citation>
    <scope>NUCLEOTIDE SEQUENCE</scope>
    <source>
        <strain evidence="1">KCTC 12988</strain>
    </source>
</reference>
<sequence length="372" mass="41561">MMKAVREIDSLNSLLRQRGQLRGAVVQGLDLSQAGVPWHEVDCDGAVFLGCDFPEGVGVEELVLKGATVFPPFRHLPYDPYRPRLYTRQELMEGWSLENDRSLDLRIYEHFAAHGRKHPHVLEALAMRLHDHAVDDALADLLEGRVEGDGVKRVVGIMGGHSMGRDEEDFKRVARVAWHLAREGYFVATGGGPGVMEAGNLGAYFAGEDAEALEWALSHMEAAPGYQHEDYSRLALEVIERYPHGTSSLAVPTWFYGHEPTNWFSRHVAKYFSNSLREDGLLAIATHGVIYARGSAGTTQEVFMDACQNHYRTFQVVSPMVFLGRDWFGERTGIHEAVVRQAGEQKYGEYIALVDGVEECVDFVRNHPPAVV</sequence>
<organism evidence="1 2">
    <name type="scientific">Roseibacillus persicicus</name>
    <dbReference type="NCBI Taxonomy" id="454148"/>
    <lineage>
        <taxon>Bacteria</taxon>
        <taxon>Pseudomonadati</taxon>
        <taxon>Verrucomicrobiota</taxon>
        <taxon>Verrucomicrobiia</taxon>
        <taxon>Verrucomicrobiales</taxon>
        <taxon>Verrucomicrobiaceae</taxon>
        <taxon>Roseibacillus</taxon>
    </lineage>
</organism>
<dbReference type="InterPro" id="IPR052341">
    <property type="entry name" value="LOG_family_nucleotidases"/>
</dbReference>
<dbReference type="RefSeq" id="WP_189572235.1">
    <property type="nucleotide sequence ID" value="NZ_BMXI01000015.1"/>
</dbReference>
<protein>
    <recommendedName>
        <fullName evidence="3">Rossmann fold nucleotide-binding protein</fullName>
    </recommendedName>
</protein>
<evidence type="ECO:0000313" key="2">
    <source>
        <dbReference type="Proteomes" id="UP000644507"/>
    </source>
</evidence>